<sequence length="303" mass="35206">MKPPNPECFNRFPTLLIISDRETRKIEYCNDFSAAVLLYSKTDLEHKIFEDVLSSGSIIFFESYIEPLLKEYGECHEVQITLLTKEHLRIPAVANISAIDNKLYWSIHTAVKRDKLYQELIETRDSLEEKTDKLRSLARTDPLTQLLNRRAALYDLNKIMEQNKRRYVPLAFLLIDIDYFKKVNDEHGHDKGDEILQKLAKTLLKSIRSADIVARWGGEEFLIVLYNSEPTETCQFTERLHEQVNKILINGKPITISIGISQTNTESQHIESIVKQADIALYQAKNNGRNRTEFFKEYDPILN</sequence>
<dbReference type="Gene3D" id="3.30.70.270">
    <property type="match status" value="1"/>
</dbReference>
<dbReference type="InterPro" id="IPR043128">
    <property type="entry name" value="Rev_trsase/Diguanyl_cyclase"/>
</dbReference>
<evidence type="ECO:0000259" key="4">
    <source>
        <dbReference type="PROSITE" id="PS50887"/>
    </source>
</evidence>
<evidence type="ECO:0000256" key="2">
    <source>
        <dbReference type="ARBA" id="ARBA00012528"/>
    </source>
</evidence>
<dbReference type="EMBL" id="AP021888">
    <property type="protein sequence ID" value="BBP44387.1"/>
    <property type="molecule type" value="Genomic_DNA"/>
</dbReference>
<dbReference type="CDD" id="cd00130">
    <property type="entry name" value="PAS"/>
    <property type="match status" value="1"/>
</dbReference>
<dbReference type="InterPro" id="IPR000160">
    <property type="entry name" value="GGDEF_dom"/>
</dbReference>
<dbReference type="PANTHER" id="PTHR45138">
    <property type="entry name" value="REGULATORY COMPONENTS OF SENSORY TRANSDUCTION SYSTEM"/>
    <property type="match status" value="1"/>
</dbReference>
<comment type="cofactor">
    <cofactor evidence="1">
        <name>Mg(2+)</name>
        <dbReference type="ChEBI" id="CHEBI:18420"/>
    </cofactor>
</comment>
<organism evidence="5 6">
    <name type="scientific">Thiosulfativibrio zosterae</name>
    <dbReference type="NCBI Taxonomy" id="2675053"/>
    <lineage>
        <taxon>Bacteria</taxon>
        <taxon>Pseudomonadati</taxon>
        <taxon>Pseudomonadota</taxon>
        <taxon>Gammaproteobacteria</taxon>
        <taxon>Thiotrichales</taxon>
        <taxon>Piscirickettsiaceae</taxon>
        <taxon>Thiosulfativibrio</taxon>
    </lineage>
</organism>
<evidence type="ECO:0000313" key="6">
    <source>
        <dbReference type="Proteomes" id="UP000501466"/>
    </source>
</evidence>
<dbReference type="Pfam" id="PF00990">
    <property type="entry name" value="GGDEF"/>
    <property type="match status" value="1"/>
</dbReference>
<dbReference type="KEGG" id="tzo:THMIRHAT_21330"/>
<dbReference type="SMART" id="SM00267">
    <property type="entry name" value="GGDEF"/>
    <property type="match status" value="1"/>
</dbReference>
<dbReference type="InterPro" id="IPR000014">
    <property type="entry name" value="PAS"/>
</dbReference>
<dbReference type="CDD" id="cd01949">
    <property type="entry name" value="GGDEF"/>
    <property type="match status" value="1"/>
</dbReference>
<dbReference type="FunFam" id="3.30.70.270:FF:000001">
    <property type="entry name" value="Diguanylate cyclase domain protein"/>
    <property type="match status" value="1"/>
</dbReference>
<proteinExistence type="predicted"/>
<dbReference type="PANTHER" id="PTHR45138:SF9">
    <property type="entry name" value="DIGUANYLATE CYCLASE DGCM-RELATED"/>
    <property type="match status" value="1"/>
</dbReference>
<evidence type="ECO:0000256" key="1">
    <source>
        <dbReference type="ARBA" id="ARBA00001946"/>
    </source>
</evidence>
<reference evidence="6" key="1">
    <citation type="submission" date="2019-11" db="EMBL/GenBank/DDBJ databases">
        <title>Isolation and characterization of two novel species in the genus Thiomicrorhabdus.</title>
        <authorList>
            <person name="Mochizuki J."/>
            <person name="Kojima H."/>
            <person name="Fukui M."/>
        </authorList>
    </citation>
    <scope>NUCLEOTIDE SEQUENCE [LARGE SCALE GENOMIC DNA]</scope>
    <source>
        <strain evidence="6">AkT22</strain>
    </source>
</reference>
<comment type="catalytic activity">
    <reaction evidence="3">
        <text>2 GTP = 3',3'-c-di-GMP + 2 diphosphate</text>
        <dbReference type="Rhea" id="RHEA:24898"/>
        <dbReference type="ChEBI" id="CHEBI:33019"/>
        <dbReference type="ChEBI" id="CHEBI:37565"/>
        <dbReference type="ChEBI" id="CHEBI:58805"/>
        <dbReference type="EC" id="2.7.7.65"/>
    </reaction>
</comment>
<dbReference type="EC" id="2.7.7.65" evidence="2"/>
<accession>A0A6F8PQT0</accession>
<evidence type="ECO:0000313" key="5">
    <source>
        <dbReference type="EMBL" id="BBP44387.1"/>
    </source>
</evidence>
<keyword evidence="6" id="KW-1185">Reference proteome</keyword>
<dbReference type="InterPro" id="IPR029787">
    <property type="entry name" value="Nucleotide_cyclase"/>
</dbReference>
<evidence type="ECO:0000256" key="3">
    <source>
        <dbReference type="ARBA" id="ARBA00034247"/>
    </source>
</evidence>
<dbReference type="RefSeq" id="WP_173292108.1">
    <property type="nucleotide sequence ID" value="NZ_AP021888.1"/>
</dbReference>
<dbReference type="Proteomes" id="UP000501466">
    <property type="component" value="Chromosome"/>
</dbReference>
<gene>
    <name evidence="5" type="ORF">THMIRHAT_21330</name>
</gene>
<dbReference type="SUPFAM" id="SSF55073">
    <property type="entry name" value="Nucleotide cyclase"/>
    <property type="match status" value="1"/>
</dbReference>
<name>A0A6F8PQT0_9GAMM</name>
<protein>
    <recommendedName>
        <fullName evidence="2">diguanylate cyclase</fullName>
        <ecNumber evidence="2">2.7.7.65</ecNumber>
    </recommendedName>
</protein>
<dbReference type="PROSITE" id="PS50887">
    <property type="entry name" value="GGDEF"/>
    <property type="match status" value="1"/>
</dbReference>
<dbReference type="GO" id="GO:0052621">
    <property type="term" value="F:diguanylate cyclase activity"/>
    <property type="evidence" value="ECO:0007669"/>
    <property type="project" value="UniProtKB-EC"/>
</dbReference>
<dbReference type="AlphaFoldDB" id="A0A6F8PQT0"/>
<dbReference type="InterPro" id="IPR050469">
    <property type="entry name" value="Diguanylate_Cyclase"/>
</dbReference>
<dbReference type="NCBIfam" id="TIGR00254">
    <property type="entry name" value="GGDEF"/>
    <property type="match status" value="1"/>
</dbReference>
<feature type="domain" description="GGDEF" evidence="4">
    <location>
        <begin position="168"/>
        <end position="297"/>
    </location>
</feature>